<evidence type="ECO:0000313" key="1">
    <source>
        <dbReference type="EMBL" id="KAK5575556.1"/>
    </source>
</evidence>
<dbReference type="EMBL" id="JAVFKY010000005">
    <property type="protein sequence ID" value="KAK5575556.1"/>
    <property type="molecule type" value="Genomic_DNA"/>
</dbReference>
<gene>
    <name evidence="1" type="ORF">RB653_006689</name>
</gene>
<dbReference type="AlphaFoldDB" id="A0AAN7YQB2"/>
<name>A0AAN7YQB2_9MYCE</name>
<dbReference type="Proteomes" id="UP001344447">
    <property type="component" value="Unassembled WGS sequence"/>
</dbReference>
<reference evidence="1 2" key="1">
    <citation type="submission" date="2023-11" db="EMBL/GenBank/DDBJ databases">
        <title>Dfirmibasis_genome.</title>
        <authorList>
            <person name="Edelbroek B."/>
            <person name="Kjellin J."/>
            <person name="Jerlstrom-Hultqvist J."/>
            <person name="Soderbom F."/>
        </authorList>
    </citation>
    <scope>NUCLEOTIDE SEQUENCE [LARGE SCALE GENOMIC DNA]</scope>
    <source>
        <strain evidence="1 2">TNS-C-14</strain>
    </source>
</reference>
<protein>
    <submittedName>
        <fullName evidence="1">Uncharacterized protein</fullName>
    </submittedName>
</protein>
<proteinExistence type="predicted"/>
<sequence>MNHRDLQKKTKRFLYFYHTTHTYIYLYIHTTTHNKFFISPL</sequence>
<organism evidence="1 2">
    <name type="scientific">Dictyostelium firmibasis</name>
    <dbReference type="NCBI Taxonomy" id="79012"/>
    <lineage>
        <taxon>Eukaryota</taxon>
        <taxon>Amoebozoa</taxon>
        <taxon>Evosea</taxon>
        <taxon>Eumycetozoa</taxon>
        <taxon>Dictyostelia</taxon>
        <taxon>Dictyosteliales</taxon>
        <taxon>Dictyosteliaceae</taxon>
        <taxon>Dictyostelium</taxon>
    </lineage>
</organism>
<accession>A0AAN7YQB2</accession>
<keyword evidence="2" id="KW-1185">Reference proteome</keyword>
<comment type="caution">
    <text evidence="1">The sequence shown here is derived from an EMBL/GenBank/DDBJ whole genome shotgun (WGS) entry which is preliminary data.</text>
</comment>
<evidence type="ECO:0000313" key="2">
    <source>
        <dbReference type="Proteomes" id="UP001344447"/>
    </source>
</evidence>